<proteinExistence type="predicted"/>
<evidence type="ECO:0000313" key="10">
    <source>
        <dbReference type="Proteomes" id="UP000642107"/>
    </source>
</evidence>
<feature type="transmembrane region" description="Helical" evidence="7">
    <location>
        <begin position="104"/>
        <end position="121"/>
    </location>
</feature>
<organism evidence="9 10">
    <name type="scientific">Flavimobilis rhizosphaerae</name>
    <dbReference type="NCBI Taxonomy" id="2775421"/>
    <lineage>
        <taxon>Bacteria</taxon>
        <taxon>Bacillati</taxon>
        <taxon>Actinomycetota</taxon>
        <taxon>Actinomycetes</taxon>
        <taxon>Micrococcales</taxon>
        <taxon>Jonesiaceae</taxon>
        <taxon>Flavimobilis</taxon>
    </lineage>
</organism>
<keyword evidence="10" id="KW-1185">Reference proteome</keyword>
<dbReference type="PANTHER" id="PTHR33885:SF3">
    <property type="entry name" value="PHAGE SHOCK PROTEIN C"/>
    <property type="match status" value="1"/>
</dbReference>
<evidence type="ECO:0000256" key="6">
    <source>
        <dbReference type="SAM" id="MobiDB-lite"/>
    </source>
</evidence>
<evidence type="ECO:0000256" key="1">
    <source>
        <dbReference type="ARBA" id="ARBA00004162"/>
    </source>
</evidence>
<feature type="region of interest" description="Disordered" evidence="6">
    <location>
        <begin position="1"/>
        <end position="20"/>
    </location>
</feature>
<feature type="transmembrane region" description="Helical" evidence="7">
    <location>
        <begin position="279"/>
        <end position="299"/>
    </location>
</feature>
<accession>A0ABR9DP31</accession>
<evidence type="ECO:0000259" key="8">
    <source>
        <dbReference type="Pfam" id="PF04024"/>
    </source>
</evidence>
<dbReference type="Pfam" id="PF04024">
    <property type="entry name" value="PspC"/>
    <property type="match status" value="1"/>
</dbReference>
<evidence type="ECO:0000256" key="4">
    <source>
        <dbReference type="ARBA" id="ARBA00022989"/>
    </source>
</evidence>
<comment type="subcellular location">
    <subcellularLocation>
        <location evidence="1">Cell membrane</location>
        <topology evidence="1">Single-pass membrane protein</topology>
    </subcellularLocation>
</comment>
<evidence type="ECO:0000256" key="7">
    <source>
        <dbReference type="SAM" id="Phobius"/>
    </source>
</evidence>
<feature type="transmembrane region" description="Helical" evidence="7">
    <location>
        <begin position="61"/>
        <end position="84"/>
    </location>
</feature>
<feature type="region of interest" description="Disordered" evidence="6">
    <location>
        <begin position="155"/>
        <end position="234"/>
    </location>
</feature>
<protein>
    <submittedName>
        <fullName evidence="9">PspC domain-containing protein</fullName>
    </submittedName>
</protein>
<evidence type="ECO:0000256" key="3">
    <source>
        <dbReference type="ARBA" id="ARBA00022692"/>
    </source>
</evidence>
<keyword evidence="2" id="KW-1003">Cell membrane</keyword>
<dbReference type="Proteomes" id="UP000642107">
    <property type="component" value="Unassembled WGS sequence"/>
</dbReference>
<keyword evidence="5 7" id="KW-0472">Membrane</keyword>
<dbReference type="PANTHER" id="PTHR33885">
    <property type="entry name" value="PHAGE SHOCK PROTEIN C"/>
    <property type="match status" value="1"/>
</dbReference>
<feature type="compositionally biased region" description="Pro residues" evidence="6">
    <location>
        <begin position="7"/>
        <end position="18"/>
    </location>
</feature>
<dbReference type="EMBL" id="JACZDF010000002">
    <property type="protein sequence ID" value="MBD9698882.1"/>
    <property type="molecule type" value="Genomic_DNA"/>
</dbReference>
<evidence type="ECO:0000256" key="5">
    <source>
        <dbReference type="ARBA" id="ARBA00023136"/>
    </source>
</evidence>
<dbReference type="InterPro" id="IPR007168">
    <property type="entry name" value="Phageshock_PspC_N"/>
</dbReference>
<feature type="transmembrane region" description="Helical" evidence="7">
    <location>
        <begin position="306"/>
        <end position="324"/>
    </location>
</feature>
<feature type="compositionally biased region" description="Low complexity" evidence="6">
    <location>
        <begin position="190"/>
        <end position="224"/>
    </location>
</feature>
<gene>
    <name evidence="9" type="ORF">IGS67_05150</name>
</gene>
<evidence type="ECO:0000256" key="2">
    <source>
        <dbReference type="ARBA" id="ARBA00022475"/>
    </source>
</evidence>
<dbReference type="RefSeq" id="WP_192278500.1">
    <property type="nucleotide sequence ID" value="NZ_JACZDF010000002.1"/>
</dbReference>
<reference evidence="9 10" key="1">
    <citation type="submission" date="2020-09" db="EMBL/GenBank/DDBJ databases">
        <title>Flavimobilis rhizosphaerae sp. nov., isolated from rhizosphere soil of Spartina alterniflora.</title>
        <authorList>
            <person name="Hanqin C."/>
        </authorList>
    </citation>
    <scope>NUCLEOTIDE SEQUENCE [LARGE SCALE GENOMIC DNA]</scope>
    <source>
        <strain evidence="9 10">GY 10621</strain>
    </source>
</reference>
<evidence type="ECO:0000313" key="9">
    <source>
        <dbReference type="EMBL" id="MBD9698882.1"/>
    </source>
</evidence>
<feature type="compositionally biased region" description="Low complexity" evidence="6">
    <location>
        <begin position="165"/>
        <end position="182"/>
    </location>
</feature>
<dbReference type="InterPro" id="IPR052027">
    <property type="entry name" value="PspC"/>
</dbReference>
<keyword evidence="3 7" id="KW-0812">Transmembrane</keyword>
<feature type="transmembrane region" description="Helical" evidence="7">
    <location>
        <begin position="133"/>
        <end position="151"/>
    </location>
</feature>
<feature type="transmembrane region" description="Helical" evidence="7">
    <location>
        <begin position="242"/>
        <end position="267"/>
    </location>
</feature>
<comment type="caution">
    <text evidence="9">The sequence shown here is derived from an EMBL/GenBank/DDBJ whole genome shotgun (WGS) entry which is preliminary data.</text>
</comment>
<keyword evidence="4 7" id="KW-1133">Transmembrane helix</keyword>
<name>A0ABR9DP31_9MICO</name>
<feature type="domain" description="Phage shock protein PspC N-terminal" evidence="8">
    <location>
        <begin position="35"/>
        <end position="87"/>
    </location>
</feature>
<sequence>MDTTPNPQGPAPTPPPQPSGTDRFFDSIRGWGVFRAQDRWIGGVAHGLARRWGLDPVVVRALFVASLLLGGIGLVAYALGWAFLPEEADGRIHAQQLVRGDFDVAIVGAFLMLATGFSWLGPWRLLGSWGDGLTGAFWVLAIIGVVVWIATTRQQRTTPRPPASPGAAPGSPTWTGASSWSGPTPPAPAPASTGWSSTSSVSAAGPAAPAAQGPAWSTPRTSTAPPAPPQPVPGWKAPRGPVVLGAGAVSVSLVVGLTALTVAGLMIAQRYSAFDGPLLLSALAVLVVLAGVATIVAGIRGRSAGSLGTLAVLALVVGAPAALWNGAGSPLDVRTAERLVLGDRTSAPNDRVVAGHGFVFGAGSWDIDLSDVPLSSEQLVVPVSFGMGDATITLPEGAAWIADVRLGAGDIESHLSDGTTTSVDGVGIRRTVESTAVRDGATPTLRLDLRAGLGSVSLTEESA</sequence>